<feature type="region of interest" description="Disordered" evidence="1">
    <location>
        <begin position="324"/>
        <end position="376"/>
    </location>
</feature>
<dbReference type="PANTHER" id="PTHR31630">
    <property type="entry name" value="PHYTANOYL-COA DIOXYGENASE-RELATED-RELATED"/>
    <property type="match status" value="1"/>
</dbReference>
<feature type="compositionally biased region" description="Low complexity" evidence="1">
    <location>
        <begin position="49"/>
        <end position="74"/>
    </location>
</feature>
<dbReference type="OrthoDB" id="445007at2759"/>
<feature type="compositionally biased region" description="Low complexity" evidence="1">
    <location>
        <begin position="327"/>
        <end position="346"/>
    </location>
</feature>
<sequence length="729" mass="82140">MGQQQSGARVDDMVIPSTSNYSTTIPTTNLSNNNIRQFSIPPTNLVQYSTSPPSNSNPTTTSSSPPSIETLSPPSKKKFITQLVKRIKATSPVRKNQLVDDHYIPNSNRKAVASSPTSTPAWSINKRSNSIVMNNSNDDSPPNELIMASARSISSSQYDQYLTESGGVPLSPDGQYTFSFSLESILEQNENELSVIRSFFEQYGFVIIRNVISQEQIDKTIEEIWSIIEGKDESTVEVMESLKSFHQSAFIPANRNDPTTWKEECGWPSFSQVGILGNQPALGRCAMENRQNENIYKIFNFLMGCKNPISTHSSTSSGLLQPHQRISSLSFSPQSPSSISPNSPSSLNCASGSSWNGGLSPSNPQQQMYSQSKKEHSRRNFNHKLWCSFETYGVMRPTKQVLMKDGKTRKDFPQYKTNDNWLHWRLNPWKLYKEYQALKNNVKKFSQSPQGSCGNCFASDHSYYDQDYSIYSEGYFNSSSPLSSSVTMPSEGQQFLNGSSVNSPGDSKTNPESNGQAKKKQSSTPYEKSLLQLKTWTGRKFLLNEDYGLFKALSQQSNVNYNYVNPRVDYMGSEVKLQGMINLIDSKEQDGGLMLVPCFHTQFLSYAKATFKKFAGKSDHLDNFVKVPPGFHNLDLYKMAKPISLPAGAIIIWDSRIPTCTYQNDSDKFHMAQYVRMFKCEKYLVPSSESSPRNPSLLEMRRQLIERSMPKDFEVTPLGKKLFGLDRQW</sequence>
<dbReference type="InParanoid" id="D2V1B4"/>
<dbReference type="Proteomes" id="UP000006671">
    <property type="component" value="Unassembled WGS sequence"/>
</dbReference>
<protein>
    <submittedName>
        <fullName evidence="2">Uncharacterized protein</fullName>
    </submittedName>
</protein>
<accession>D2V1B4</accession>
<dbReference type="SUPFAM" id="SSF51197">
    <property type="entry name" value="Clavaminate synthase-like"/>
    <property type="match status" value="2"/>
</dbReference>
<dbReference type="KEGG" id="ngr:NAEGRDRAFT_78224"/>
<proteinExistence type="predicted"/>
<feature type="region of interest" description="Disordered" evidence="1">
    <location>
        <begin position="482"/>
        <end position="526"/>
    </location>
</feature>
<feature type="region of interest" description="Disordered" evidence="1">
    <location>
        <begin position="1"/>
        <end position="76"/>
    </location>
</feature>
<reference evidence="2 3" key="1">
    <citation type="journal article" date="2010" name="Cell">
        <title>The genome of Naegleria gruberi illuminates early eukaryotic versatility.</title>
        <authorList>
            <person name="Fritz-Laylin L.K."/>
            <person name="Prochnik S.E."/>
            <person name="Ginger M.L."/>
            <person name="Dacks J.B."/>
            <person name="Carpenter M.L."/>
            <person name="Field M.C."/>
            <person name="Kuo A."/>
            <person name="Paredez A."/>
            <person name="Chapman J."/>
            <person name="Pham J."/>
            <person name="Shu S."/>
            <person name="Neupane R."/>
            <person name="Cipriano M."/>
            <person name="Mancuso J."/>
            <person name="Tu H."/>
            <person name="Salamov A."/>
            <person name="Lindquist E."/>
            <person name="Shapiro H."/>
            <person name="Lucas S."/>
            <person name="Grigoriev I.V."/>
            <person name="Cande W.Z."/>
            <person name="Fulton C."/>
            <person name="Rokhsar D.S."/>
            <person name="Dawson S.C."/>
        </authorList>
    </citation>
    <scope>NUCLEOTIDE SEQUENCE [LARGE SCALE GENOMIC DNA]</scope>
    <source>
        <strain evidence="2 3">NEG-M</strain>
    </source>
</reference>
<dbReference type="AlphaFoldDB" id="D2V1B4"/>
<gene>
    <name evidence="2" type="ORF">NAEGRDRAFT_78224</name>
</gene>
<feature type="compositionally biased region" description="Polar residues" evidence="1">
    <location>
        <begin position="486"/>
        <end position="526"/>
    </location>
</feature>
<dbReference type="EMBL" id="GG738848">
    <property type="protein sequence ID" value="EFC49277.1"/>
    <property type="molecule type" value="Genomic_DNA"/>
</dbReference>
<organism evidence="3">
    <name type="scientific">Naegleria gruberi</name>
    <name type="common">Amoeba</name>
    <dbReference type="NCBI Taxonomy" id="5762"/>
    <lineage>
        <taxon>Eukaryota</taxon>
        <taxon>Discoba</taxon>
        <taxon>Heterolobosea</taxon>
        <taxon>Tetramitia</taxon>
        <taxon>Eutetramitia</taxon>
        <taxon>Vahlkampfiidae</taxon>
        <taxon>Naegleria</taxon>
    </lineage>
</organism>
<dbReference type="OMA" id="MFKCEKY"/>
<name>D2V1B4_NAEGR</name>
<evidence type="ECO:0000313" key="3">
    <source>
        <dbReference type="Proteomes" id="UP000006671"/>
    </source>
</evidence>
<feature type="compositionally biased region" description="Polar residues" evidence="1">
    <location>
        <begin position="347"/>
        <end position="371"/>
    </location>
</feature>
<dbReference type="Gene3D" id="2.60.120.620">
    <property type="entry name" value="q2cbj1_9rhob like domain"/>
    <property type="match status" value="2"/>
</dbReference>
<evidence type="ECO:0000256" key="1">
    <source>
        <dbReference type="SAM" id="MobiDB-lite"/>
    </source>
</evidence>
<keyword evidence="3" id="KW-1185">Reference proteome</keyword>
<evidence type="ECO:0000313" key="2">
    <source>
        <dbReference type="EMBL" id="EFC49277.1"/>
    </source>
</evidence>
<dbReference type="GeneID" id="8852658"/>
<dbReference type="VEuPathDB" id="AmoebaDB:NAEGRDRAFT_78224"/>
<dbReference type="PANTHER" id="PTHR31630:SF6">
    <property type="entry name" value="PHYTANOYL-COA DIOXYGENASE-RELATED"/>
    <property type="match status" value="1"/>
</dbReference>
<dbReference type="RefSeq" id="XP_002682021.1">
    <property type="nucleotide sequence ID" value="XM_002681975.1"/>
</dbReference>
<feature type="compositionally biased region" description="Polar residues" evidence="1">
    <location>
        <begin position="16"/>
        <end position="48"/>
    </location>
</feature>